<evidence type="ECO:0000259" key="2">
    <source>
        <dbReference type="Pfam" id="PF13439"/>
    </source>
</evidence>
<dbReference type="EMBL" id="QZCH01000004">
    <property type="protein sequence ID" value="RJG49457.1"/>
    <property type="molecule type" value="Genomic_DNA"/>
</dbReference>
<dbReference type="OrthoDB" id="258796at2"/>
<dbReference type="RefSeq" id="WP_119909792.1">
    <property type="nucleotide sequence ID" value="NZ_QZCH01000004.1"/>
</dbReference>
<dbReference type="InterPro" id="IPR001296">
    <property type="entry name" value="Glyco_trans_1"/>
</dbReference>
<proteinExistence type="predicted"/>
<dbReference type="InterPro" id="IPR050194">
    <property type="entry name" value="Glycosyltransferase_grp1"/>
</dbReference>
<evidence type="ECO:0000259" key="1">
    <source>
        <dbReference type="Pfam" id="PF00534"/>
    </source>
</evidence>
<organism evidence="3 4">
    <name type="scientific">Motilimonas pumila</name>
    <dbReference type="NCBI Taxonomy" id="2303987"/>
    <lineage>
        <taxon>Bacteria</taxon>
        <taxon>Pseudomonadati</taxon>
        <taxon>Pseudomonadota</taxon>
        <taxon>Gammaproteobacteria</taxon>
        <taxon>Alteromonadales</taxon>
        <taxon>Alteromonadales genera incertae sedis</taxon>
        <taxon>Motilimonas</taxon>
    </lineage>
</organism>
<dbReference type="Pfam" id="PF13439">
    <property type="entry name" value="Glyco_transf_4"/>
    <property type="match status" value="1"/>
</dbReference>
<dbReference type="PANTHER" id="PTHR45947">
    <property type="entry name" value="SULFOQUINOVOSYL TRANSFERASE SQD2"/>
    <property type="match status" value="1"/>
</dbReference>
<dbReference type="AlphaFoldDB" id="A0A418YHC7"/>
<evidence type="ECO:0000313" key="3">
    <source>
        <dbReference type="EMBL" id="RJG49457.1"/>
    </source>
</evidence>
<protein>
    <submittedName>
        <fullName evidence="3">Glycosyltransferase family 4 protein</fullName>
    </submittedName>
</protein>
<feature type="domain" description="Glycosyltransferase subfamily 4-like N-terminal" evidence="2">
    <location>
        <begin position="60"/>
        <end position="197"/>
    </location>
</feature>
<keyword evidence="3" id="KW-0808">Transferase</keyword>
<feature type="domain" description="Glycosyl transferase family 1" evidence="1">
    <location>
        <begin position="204"/>
        <end position="372"/>
    </location>
</feature>
<dbReference type="Gene3D" id="3.40.50.2000">
    <property type="entry name" value="Glycogen Phosphorylase B"/>
    <property type="match status" value="2"/>
</dbReference>
<dbReference type="GO" id="GO:0016757">
    <property type="term" value="F:glycosyltransferase activity"/>
    <property type="evidence" value="ECO:0007669"/>
    <property type="project" value="InterPro"/>
</dbReference>
<dbReference type="Proteomes" id="UP000283255">
    <property type="component" value="Unassembled WGS sequence"/>
</dbReference>
<reference evidence="3 4" key="1">
    <citation type="submission" date="2018-09" db="EMBL/GenBank/DDBJ databases">
        <authorList>
            <person name="Wang F."/>
        </authorList>
    </citation>
    <scope>NUCLEOTIDE SEQUENCE [LARGE SCALE GENOMIC DNA]</scope>
    <source>
        <strain evidence="3 4">PLHSC7-2</strain>
    </source>
</reference>
<dbReference type="SUPFAM" id="SSF53756">
    <property type="entry name" value="UDP-Glycosyltransferase/glycogen phosphorylase"/>
    <property type="match status" value="1"/>
</dbReference>
<sequence length="408" mass="45640">MKKPKLLVLSSLFPSSVRPMAGLFIKQRMFSVAKQLPITVVSPVPWFPLQSVIRWWRPHYRPQPQRQEKVEGIEVYYPRFLALPGIGRRFDGFFMALACRKWLKRHPQVEFDLIDAHFTFPDGLAASYLSQWCGKPFSVTLRGTEVPHLALWPKKLMQAWSRANHIFSVSDSLKQVAIAQGINASKIQVVGNGVDTEIFRPVDKRQARHDLGLLVTDKVLVTVGGLVPRKGFHLVIECLAKLPERVKYVIVGGASAEGDYRQHLEQLAAKHQVSERVLFVGAKAPAELKHVLSAADVFVLASANEGWANVILEAMACGIPVIASDVGGNAEVVANAKLGSIYPFTQPEQLLPCIAQACQQDWDKSALIQYAEDNSWSYRVEVLVEQFQQMTADPQEHNMSQEQTSCHL</sequence>
<accession>A0A418YHC7</accession>
<dbReference type="PANTHER" id="PTHR45947:SF15">
    <property type="entry name" value="TEICHURONIC ACID BIOSYNTHESIS GLYCOSYLTRANSFERASE TUAC-RELATED"/>
    <property type="match status" value="1"/>
</dbReference>
<gene>
    <name evidence="3" type="ORF">D1Z90_05735</name>
</gene>
<reference evidence="3 4" key="2">
    <citation type="submission" date="2019-01" db="EMBL/GenBank/DDBJ databases">
        <title>Motilimonas pumilus sp. nov., isolated from the gut of sea cucumber (Apostichopus japonicus).</title>
        <authorList>
            <person name="Wang F.-Q."/>
            <person name="Ren L.-H."/>
            <person name="Lin Y.-W."/>
            <person name="Sun G.-H."/>
            <person name="Du Z.-J."/>
            <person name="Zhao J.-X."/>
            <person name="Liu X.-J."/>
            <person name="Liu L.-J."/>
        </authorList>
    </citation>
    <scope>NUCLEOTIDE SEQUENCE [LARGE SCALE GENOMIC DNA]</scope>
    <source>
        <strain evidence="3 4">PLHSC7-2</strain>
    </source>
</reference>
<evidence type="ECO:0000313" key="4">
    <source>
        <dbReference type="Proteomes" id="UP000283255"/>
    </source>
</evidence>
<comment type="caution">
    <text evidence="3">The sequence shown here is derived from an EMBL/GenBank/DDBJ whole genome shotgun (WGS) entry which is preliminary data.</text>
</comment>
<dbReference type="Pfam" id="PF00534">
    <property type="entry name" value="Glycos_transf_1"/>
    <property type="match status" value="1"/>
</dbReference>
<keyword evidence="4" id="KW-1185">Reference proteome</keyword>
<dbReference type="InterPro" id="IPR028098">
    <property type="entry name" value="Glyco_trans_4-like_N"/>
</dbReference>
<name>A0A418YHC7_9GAMM</name>